<dbReference type="Proteomes" id="UP000019426">
    <property type="component" value="Chromosome M2/40_rep1"/>
</dbReference>
<dbReference type="KEGG" id="clt:CM240_2544"/>
<dbReference type="eggNOG" id="ENOG502Z970">
    <property type="taxonomic scope" value="Bacteria"/>
</dbReference>
<gene>
    <name evidence="1" type="ORF">CM240_2544</name>
</gene>
<dbReference type="STRING" id="1216932.CM240_2544"/>
<dbReference type="EMBL" id="HG917868">
    <property type="protein sequence ID" value="CDM69668.1"/>
    <property type="molecule type" value="Genomic_DNA"/>
</dbReference>
<sequence length="232" mass="26879">MEGAMEDGQYQTNNKGCIRQVKQYNRLLRKLLVDDFSREALDKMFKDTLDEFKYVLPTIPCVGQKENPHTQKLVIAVYFLTLYKVMKEQGVTPVEMGKIIYDVTIMKVSRRPRILRWAKRKSFFSERNVDALQKLGIESKNNRSKEDFVFDVKIKSEGELCVTYRCCPIIRYYMENGGEELAPYVCTLDIAIGKVLGTGVKVSKTIGWGNNYCDFSYKEGREVNHYDFNKVG</sequence>
<protein>
    <recommendedName>
        <fullName evidence="3">L-2-amino-thiazoline-4-carboxylic acid hydrolase</fullName>
    </recommendedName>
</protein>
<dbReference type="PATRIC" id="fig|1216932.3.peg.2512"/>
<dbReference type="HOGENOM" id="CLU_1193135_0_0_9"/>
<reference evidence="1 2" key="1">
    <citation type="submission" date="2013-11" db="EMBL/GenBank/DDBJ databases">
        <title>Complete genome sequence of Clostridum sp. M2/40.</title>
        <authorList>
            <person name="Wibberg D."/>
            <person name="Puehler A."/>
            <person name="Schlueter A."/>
        </authorList>
    </citation>
    <scope>NUCLEOTIDE SEQUENCE [LARGE SCALE GENOMIC DNA]</scope>
    <source>
        <strain evidence="2">M2/40</strain>
    </source>
</reference>
<accession>W6RYW8</accession>
<dbReference type="Pfam" id="PF14196">
    <property type="entry name" value="ATC_hydrolase"/>
    <property type="match status" value="1"/>
</dbReference>
<organism evidence="1 2">
    <name type="scientific">Clostridium bornimense</name>
    <dbReference type="NCBI Taxonomy" id="1216932"/>
    <lineage>
        <taxon>Bacteria</taxon>
        <taxon>Bacillati</taxon>
        <taxon>Bacillota</taxon>
        <taxon>Clostridia</taxon>
        <taxon>Eubacteriales</taxon>
        <taxon>Clostridiaceae</taxon>
        <taxon>Clostridium</taxon>
    </lineage>
</organism>
<keyword evidence="2" id="KW-1185">Reference proteome</keyword>
<evidence type="ECO:0000313" key="1">
    <source>
        <dbReference type="EMBL" id="CDM69668.1"/>
    </source>
</evidence>
<evidence type="ECO:0008006" key="3">
    <source>
        <dbReference type="Google" id="ProtNLM"/>
    </source>
</evidence>
<name>W6RYW8_9CLOT</name>
<evidence type="ECO:0000313" key="2">
    <source>
        <dbReference type="Proteomes" id="UP000019426"/>
    </source>
</evidence>
<dbReference type="InterPro" id="IPR026002">
    <property type="entry name" value="ATC_hydrolase-like"/>
</dbReference>
<dbReference type="AlphaFoldDB" id="W6RYW8"/>
<dbReference type="RefSeq" id="WP_044039463.1">
    <property type="nucleotide sequence ID" value="NZ_HG917868.1"/>
</dbReference>
<proteinExistence type="predicted"/>